<dbReference type="KEGG" id="eac:EAL2_808p06260"/>
<dbReference type="EMBL" id="CP007453">
    <property type="protein sequence ID" value="AHM58129.1"/>
    <property type="molecule type" value="Genomic_DNA"/>
</dbReference>
<dbReference type="HOGENOM" id="CLU_3152907_0_0_9"/>
<proteinExistence type="predicted"/>
<sequence>MMAKGHYLGSYEIVIIFVFLFLAVWIPCCTSDIVFPLLFVKEKVATKK</sequence>
<feature type="transmembrane region" description="Helical" evidence="1">
    <location>
        <begin position="13"/>
        <end position="40"/>
    </location>
</feature>
<reference evidence="2 3" key="1">
    <citation type="journal article" date="2014" name="Genome Announc.">
        <title>Complete Genome Sequence of Amino Acid-Utilizing Eubacterium acidaminophilum al-2 (DSM 3953).</title>
        <authorList>
            <person name="Poehlein A."/>
            <person name="Andreesen J.R."/>
            <person name="Daniel R."/>
        </authorList>
    </citation>
    <scope>NUCLEOTIDE SEQUENCE [LARGE SCALE GENOMIC DNA]</scope>
    <source>
        <strain evidence="2 3">DSM 3953</strain>
        <plasmid evidence="3">Plasmid EAL2_808p</plasmid>
    </source>
</reference>
<name>W8T8Z0_PEPAC</name>
<dbReference type="AlphaFoldDB" id="W8T8Z0"/>
<evidence type="ECO:0000313" key="3">
    <source>
        <dbReference type="Proteomes" id="UP000019591"/>
    </source>
</evidence>
<gene>
    <name evidence="2" type="ORF">EAL2_808p06260</name>
</gene>
<evidence type="ECO:0000313" key="2">
    <source>
        <dbReference type="EMBL" id="AHM58129.1"/>
    </source>
</evidence>
<keyword evidence="1" id="KW-0812">Transmembrane</keyword>
<dbReference type="Proteomes" id="UP000019591">
    <property type="component" value="Plasmid EAL2_808p"/>
</dbReference>
<protein>
    <submittedName>
        <fullName evidence="2">Uncharacterized protein</fullName>
    </submittedName>
</protein>
<keyword evidence="3" id="KW-1185">Reference proteome</keyword>
<dbReference type="PATRIC" id="fig|1286171.3.peg.2810"/>
<organism evidence="2 3">
    <name type="scientific">Peptoclostridium acidaminophilum DSM 3953</name>
    <dbReference type="NCBI Taxonomy" id="1286171"/>
    <lineage>
        <taxon>Bacteria</taxon>
        <taxon>Bacillati</taxon>
        <taxon>Bacillota</taxon>
        <taxon>Clostridia</taxon>
        <taxon>Peptostreptococcales</taxon>
        <taxon>Peptoclostridiaceae</taxon>
        <taxon>Peptoclostridium</taxon>
    </lineage>
</organism>
<keyword evidence="1" id="KW-1133">Transmembrane helix</keyword>
<evidence type="ECO:0000256" key="1">
    <source>
        <dbReference type="SAM" id="Phobius"/>
    </source>
</evidence>
<geneLocation type="plasmid" evidence="2 3">
    <name>EAL2_808p</name>
</geneLocation>
<accession>W8T8Z0</accession>
<keyword evidence="2" id="KW-0614">Plasmid</keyword>
<keyword evidence="1" id="KW-0472">Membrane</keyword>